<dbReference type="PANTHER" id="PTHR11839:SF18">
    <property type="entry name" value="NUDIX HYDROLASE DOMAIN-CONTAINING PROTEIN"/>
    <property type="match status" value="1"/>
</dbReference>
<dbReference type="PANTHER" id="PTHR11839">
    <property type="entry name" value="UDP/ADP-SUGAR PYROPHOSPHATASE"/>
    <property type="match status" value="1"/>
</dbReference>
<dbReference type="SUPFAM" id="SSF55811">
    <property type="entry name" value="Nudix"/>
    <property type="match status" value="1"/>
</dbReference>
<dbReference type="GO" id="GO:0019144">
    <property type="term" value="F:ADP-sugar diphosphatase activity"/>
    <property type="evidence" value="ECO:0007669"/>
    <property type="project" value="TreeGrafter"/>
</dbReference>
<dbReference type="PROSITE" id="PS51462">
    <property type="entry name" value="NUDIX"/>
    <property type="match status" value="1"/>
</dbReference>
<sequence>MTAYRITKVETLFEGWRRLIRLTVKMPDGRTMAREVLNSGDAAAVLPYDPQARTVILIRQFRAPVMHVEGHPDFLEAVAGLLDGDEPEACARRESMEEAGLRIGTLEPVGLFWTAPGITTERLHLFLAPYAASDRVAEGGGLADEHEDIEVQEVRIDALVSMMDQGAIADMKTLALIQTLRLRHPELFEGVRGSGASHASADGPR</sequence>
<feature type="binding site" evidence="9">
    <location>
        <position position="79"/>
    </location>
    <ligand>
        <name>Mg(2+)</name>
        <dbReference type="ChEBI" id="CHEBI:18420"/>
        <label>1</label>
    </ligand>
</feature>
<keyword evidence="9" id="KW-0479">Metal-binding</keyword>
<dbReference type="NCBIfam" id="TIGR00052">
    <property type="entry name" value="nudix-type nucleoside diphosphatase, YffH/AdpP family"/>
    <property type="match status" value="1"/>
</dbReference>
<comment type="similarity">
    <text evidence="3">Belongs to the Nudix hydrolase family. NudK subfamily.</text>
</comment>
<keyword evidence="9" id="KW-0460">Magnesium</keyword>
<evidence type="ECO:0000256" key="1">
    <source>
        <dbReference type="ARBA" id="ARBA00000847"/>
    </source>
</evidence>
<evidence type="ECO:0000256" key="7">
    <source>
        <dbReference type="ARBA" id="ARBA00032162"/>
    </source>
</evidence>
<proteinExistence type="inferred from homology"/>
<dbReference type="Gene3D" id="3.90.79.10">
    <property type="entry name" value="Nucleoside Triphosphate Pyrophosphohydrolase"/>
    <property type="match status" value="1"/>
</dbReference>
<name>A0A7W6ICH6_9HYPH</name>
<feature type="binding site" evidence="9">
    <location>
        <position position="94"/>
    </location>
    <ligand>
        <name>Mg(2+)</name>
        <dbReference type="ChEBI" id="CHEBI:18420"/>
        <label>1</label>
    </ligand>
</feature>
<protein>
    <recommendedName>
        <fullName evidence="5">GDP-mannose pyrophosphatase</fullName>
    </recommendedName>
    <alternativeName>
        <fullName evidence="7">GDP-mannose hydrolase</fullName>
    </alternativeName>
    <alternativeName>
        <fullName evidence="8">GDPMK</fullName>
    </alternativeName>
</protein>
<evidence type="ECO:0000256" key="9">
    <source>
        <dbReference type="PIRSR" id="PIRSR604385-2"/>
    </source>
</evidence>
<evidence type="ECO:0000256" key="3">
    <source>
        <dbReference type="ARBA" id="ARBA00007275"/>
    </source>
</evidence>
<evidence type="ECO:0000256" key="2">
    <source>
        <dbReference type="ARBA" id="ARBA00001946"/>
    </source>
</evidence>
<evidence type="ECO:0000256" key="8">
    <source>
        <dbReference type="ARBA" id="ARBA00032272"/>
    </source>
</evidence>
<dbReference type="GO" id="GO:0006753">
    <property type="term" value="P:nucleoside phosphate metabolic process"/>
    <property type="evidence" value="ECO:0007669"/>
    <property type="project" value="TreeGrafter"/>
</dbReference>
<feature type="binding site" evidence="9">
    <location>
        <position position="98"/>
    </location>
    <ligand>
        <name>Mg(2+)</name>
        <dbReference type="ChEBI" id="CHEBI:18420"/>
        <label>1</label>
    </ligand>
</feature>
<dbReference type="EMBL" id="JACIDC010000001">
    <property type="protein sequence ID" value="MBB4038636.1"/>
    <property type="molecule type" value="Genomic_DNA"/>
</dbReference>
<feature type="domain" description="Nudix hydrolase" evidence="11">
    <location>
        <begin position="38"/>
        <end position="176"/>
    </location>
</feature>
<evidence type="ECO:0000313" key="13">
    <source>
        <dbReference type="Proteomes" id="UP000519439"/>
    </source>
</evidence>
<evidence type="ECO:0000256" key="4">
    <source>
        <dbReference type="ARBA" id="ARBA00011738"/>
    </source>
</evidence>
<dbReference type="GO" id="GO:0019693">
    <property type="term" value="P:ribose phosphate metabolic process"/>
    <property type="evidence" value="ECO:0007669"/>
    <property type="project" value="TreeGrafter"/>
</dbReference>
<dbReference type="Pfam" id="PF00293">
    <property type="entry name" value="NUDIX"/>
    <property type="match status" value="1"/>
</dbReference>
<keyword evidence="13" id="KW-1185">Reference proteome</keyword>
<dbReference type="InterPro" id="IPR015797">
    <property type="entry name" value="NUDIX_hydrolase-like_dom_sf"/>
</dbReference>
<reference evidence="12 13" key="1">
    <citation type="submission" date="2020-08" db="EMBL/GenBank/DDBJ databases">
        <title>Genomic Encyclopedia of Type Strains, Phase IV (KMG-IV): sequencing the most valuable type-strain genomes for metagenomic binning, comparative biology and taxonomic classification.</title>
        <authorList>
            <person name="Goeker M."/>
        </authorList>
    </citation>
    <scope>NUCLEOTIDE SEQUENCE [LARGE SCALE GENOMIC DNA]</scope>
    <source>
        <strain evidence="12 13">DSM 15743</strain>
    </source>
</reference>
<organism evidence="12 13">
    <name type="scientific">Microvirga flocculans</name>
    <dbReference type="NCBI Taxonomy" id="217168"/>
    <lineage>
        <taxon>Bacteria</taxon>
        <taxon>Pseudomonadati</taxon>
        <taxon>Pseudomonadota</taxon>
        <taxon>Alphaproteobacteria</taxon>
        <taxon>Hyphomicrobiales</taxon>
        <taxon>Methylobacteriaceae</taxon>
        <taxon>Microvirga</taxon>
    </lineage>
</organism>
<dbReference type="InterPro" id="IPR004385">
    <property type="entry name" value="NDP_pyrophosphatase"/>
</dbReference>
<dbReference type="CDD" id="cd24157">
    <property type="entry name" value="NUDIX_GDPMK"/>
    <property type="match status" value="1"/>
</dbReference>
<evidence type="ECO:0000256" key="10">
    <source>
        <dbReference type="PIRSR" id="PIRSR604385-3"/>
    </source>
</evidence>
<feature type="binding site" evidence="9">
    <location>
        <position position="147"/>
    </location>
    <ligand>
        <name>Mg(2+)</name>
        <dbReference type="ChEBI" id="CHEBI:18420"/>
        <label>1</label>
    </ligand>
</feature>
<gene>
    <name evidence="12" type="ORF">GGR34_000265</name>
</gene>
<evidence type="ECO:0000313" key="12">
    <source>
        <dbReference type="EMBL" id="MBB4038636.1"/>
    </source>
</evidence>
<dbReference type="AlphaFoldDB" id="A0A7W6ICH6"/>
<dbReference type="GO" id="GO:0005829">
    <property type="term" value="C:cytosol"/>
    <property type="evidence" value="ECO:0007669"/>
    <property type="project" value="TreeGrafter"/>
</dbReference>
<feature type="short sequence motif" description="Nudix box" evidence="10">
    <location>
        <begin position="80"/>
        <end position="101"/>
    </location>
</feature>
<comment type="caution">
    <text evidence="12">The sequence shown here is derived from an EMBL/GenBank/DDBJ whole genome shotgun (WGS) entry which is preliminary data.</text>
</comment>
<keyword evidence="6" id="KW-0378">Hydrolase</keyword>
<evidence type="ECO:0000256" key="6">
    <source>
        <dbReference type="ARBA" id="ARBA00022801"/>
    </source>
</evidence>
<comment type="subunit">
    <text evidence="4">Homodimer.</text>
</comment>
<dbReference type="RefSeq" id="WP_245265145.1">
    <property type="nucleotide sequence ID" value="NZ_JACIDC010000001.1"/>
</dbReference>
<evidence type="ECO:0000256" key="5">
    <source>
        <dbReference type="ARBA" id="ARBA00016377"/>
    </source>
</evidence>
<dbReference type="Proteomes" id="UP000519439">
    <property type="component" value="Unassembled WGS sequence"/>
</dbReference>
<dbReference type="GO" id="GO:0046872">
    <property type="term" value="F:metal ion binding"/>
    <property type="evidence" value="ECO:0007669"/>
    <property type="project" value="UniProtKB-KW"/>
</dbReference>
<comment type="catalytic activity">
    <reaction evidence="1">
        <text>GDP-alpha-D-mannose + H2O = alpha-D-mannose 1-phosphate + GMP + 2 H(+)</text>
        <dbReference type="Rhea" id="RHEA:27978"/>
        <dbReference type="ChEBI" id="CHEBI:15377"/>
        <dbReference type="ChEBI" id="CHEBI:15378"/>
        <dbReference type="ChEBI" id="CHEBI:57527"/>
        <dbReference type="ChEBI" id="CHEBI:58115"/>
        <dbReference type="ChEBI" id="CHEBI:58409"/>
    </reaction>
</comment>
<evidence type="ECO:0000259" key="11">
    <source>
        <dbReference type="PROSITE" id="PS51462"/>
    </source>
</evidence>
<comment type="cofactor">
    <cofactor evidence="2 9">
        <name>Mg(2+)</name>
        <dbReference type="ChEBI" id="CHEBI:18420"/>
    </cofactor>
</comment>
<accession>A0A7W6ICH6</accession>
<dbReference type="InterPro" id="IPR000086">
    <property type="entry name" value="NUDIX_hydrolase_dom"/>
</dbReference>